<reference evidence="1" key="1">
    <citation type="submission" date="2014-09" db="EMBL/GenBank/DDBJ databases">
        <authorList>
            <person name="Magalhaes I.L.F."/>
            <person name="Oliveira U."/>
            <person name="Santos F.R."/>
            <person name="Vidigal T.H.D.A."/>
            <person name="Brescovit A.D."/>
            <person name="Santos A.J."/>
        </authorList>
    </citation>
    <scope>NUCLEOTIDE SEQUENCE</scope>
    <source>
        <tissue evidence="1">Shoot tissue taken approximately 20 cm above the soil surface</tissue>
    </source>
</reference>
<name>A0A0A9BC92_ARUDO</name>
<evidence type="ECO:0000313" key="1">
    <source>
        <dbReference type="EMBL" id="JAD60951.1"/>
    </source>
</evidence>
<proteinExistence type="predicted"/>
<dbReference type="AlphaFoldDB" id="A0A0A9BC92"/>
<reference evidence="1" key="2">
    <citation type="journal article" date="2015" name="Data Brief">
        <title>Shoot transcriptome of the giant reed, Arundo donax.</title>
        <authorList>
            <person name="Barrero R.A."/>
            <person name="Guerrero F.D."/>
            <person name="Moolhuijzen P."/>
            <person name="Goolsby J.A."/>
            <person name="Tidwell J."/>
            <person name="Bellgard S.E."/>
            <person name="Bellgard M.I."/>
        </authorList>
    </citation>
    <scope>NUCLEOTIDE SEQUENCE</scope>
    <source>
        <tissue evidence="1">Shoot tissue taken approximately 20 cm above the soil surface</tissue>
    </source>
</reference>
<sequence>MKLILTPFRNLVNFRRSCRFLTKVQLLVYLHSLS</sequence>
<dbReference type="EMBL" id="GBRH01236944">
    <property type="protein sequence ID" value="JAD60951.1"/>
    <property type="molecule type" value="Transcribed_RNA"/>
</dbReference>
<organism evidence="1">
    <name type="scientific">Arundo donax</name>
    <name type="common">Giant reed</name>
    <name type="synonym">Donax arundinaceus</name>
    <dbReference type="NCBI Taxonomy" id="35708"/>
    <lineage>
        <taxon>Eukaryota</taxon>
        <taxon>Viridiplantae</taxon>
        <taxon>Streptophyta</taxon>
        <taxon>Embryophyta</taxon>
        <taxon>Tracheophyta</taxon>
        <taxon>Spermatophyta</taxon>
        <taxon>Magnoliopsida</taxon>
        <taxon>Liliopsida</taxon>
        <taxon>Poales</taxon>
        <taxon>Poaceae</taxon>
        <taxon>PACMAD clade</taxon>
        <taxon>Arundinoideae</taxon>
        <taxon>Arundineae</taxon>
        <taxon>Arundo</taxon>
    </lineage>
</organism>
<protein>
    <submittedName>
        <fullName evidence="1">Uncharacterized protein</fullName>
    </submittedName>
</protein>
<accession>A0A0A9BC92</accession>